<accession>D7VPM4</accession>
<dbReference type="AlphaFoldDB" id="D7VPM4"/>
<comment type="caution">
    <text evidence="2">The sequence shown here is derived from an EMBL/GenBank/DDBJ whole genome shotgun (WGS) entry which is preliminary data.</text>
</comment>
<reference evidence="2" key="1">
    <citation type="submission" date="2010-07" db="EMBL/GenBank/DDBJ databases">
        <authorList>
            <person name="Muzny D."/>
            <person name="Qin X."/>
            <person name="Buhay C."/>
            <person name="Dugan-Rocha S."/>
            <person name="Ding Y."/>
            <person name="Chen G."/>
            <person name="Hawes A."/>
            <person name="Holder M."/>
            <person name="Jhangiani S."/>
            <person name="Johnson A."/>
            <person name="Khan Z."/>
            <person name="Li Z."/>
            <person name="Liu W."/>
            <person name="Liu X."/>
            <person name="Perez L."/>
            <person name="Shen H."/>
            <person name="Wang Q."/>
            <person name="Watt J."/>
            <person name="Xi L."/>
            <person name="Xin Y."/>
            <person name="Zhou J."/>
            <person name="Deng J."/>
            <person name="Jiang H."/>
            <person name="Liu Y."/>
            <person name="Qu J."/>
            <person name="Song X.-Z."/>
            <person name="Zhang L."/>
            <person name="Villasana D."/>
            <person name="Johnson A."/>
            <person name="Liu J."/>
            <person name="Liyanage D."/>
            <person name="Lorensuhewa L."/>
            <person name="Robinson T."/>
            <person name="Song A."/>
            <person name="Song B.-B."/>
            <person name="Dinh H."/>
            <person name="Thornton R."/>
            <person name="Coyle M."/>
            <person name="Francisco L."/>
            <person name="Jackson L."/>
            <person name="Javaid M."/>
            <person name="Korchina V."/>
            <person name="Kovar C."/>
            <person name="Mata R."/>
            <person name="Mathew T."/>
            <person name="Ngo R."/>
            <person name="Nguyen L."/>
            <person name="Nguyen N."/>
            <person name="Okwuonu G."/>
            <person name="Ongeri F."/>
            <person name="Pham C."/>
            <person name="Simmons D."/>
            <person name="Wilczek-Boney K."/>
            <person name="Hale W."/>
            <person name="Jakkamsetti A."/>
            <person name="Pham P."/>
            <person name="Ruth R."/>
            <person name="San Lucas F."/>
            <person name="Warren J."/>
            <person name="Zhang J."/>
            <person name="Zhao Z."/>
            <person name="Zhou C."/>
            <person name="Zhu D."/>
            <person name="Lee S."/>
            <person name="Bess C."/>
            <person name="Blankenburg K."/>
            <person name="Forbes L."/>
            <person name="Fu Q."/>
            <person name="Gubbala S."/>
            <person name="Hirani K."/>
            <person name="Jayaseelan J.C."/>
            <person name="Lara F."/>
            <person name="Munidasa M."/>
            <person name="Palculict T."/>
            <person name="Patil S."/>
            <person name="Pu L.-L."/>
            <person name="Saada N."/>
            <person name="Tang L."/>
            <person name="Weissenberger G."/>
            <person name="Zhu Y."/>
            <person name="Hemphill L."/>
            <person name="Shang Y."/>
            <person name="Youmans B."/>
            <person name="Ayvaz T."/>
            <person name="Ross M."/>
            <person name="Santibanez J."/>
            <person name="Aqrawi P."/>
            <person name="Gross S."/>
            <person name="Joshi V."/>
            <person name="Fowler G."/>
            <person name="Nazareth L."/>
            <person name="Reid J."/>
            <person name="Worley K."/>
            <person name="Petrosino J."/>
            <person name="Highlander S."/>
            <person name="Gibbs R."/>
        </authorList>
    </citation>
    <scope>NUCLEOTIDE SEQUENCE [LARGE SCALE GENOMIC DNA]</scope>
    <source>
        <strain evidence="2">ATCC 33861</strain>
    </source>
</reference>
<organism evidence="2 3">
    <name type="scientific">Sphingobacterium spiritivorum ATCC 33861</name>
    <dbReference type="NCBI Taxonomy" id="525373"/>
    <lineage>
        <taxon>Bacteria</taxon>
        <taxon>Pseudomonadati</taxon>
        <taxon>Bacteroidota</taxon>
        <taxon>Sphingobacteriia</taxon>
        <taxon>Sphingobacteriales</taxon>
        <taxon>Sphingobacteriaceae</taxon>
        <taxon>Sphingobacterium</taxon>
    </lineage>
</organism>
<keyword evidence="3" id="KW-1185">Reference proteome</keyword>
<evidence type="ECO:0000259" key="1">
    <source>
        <dbReference type="Pfam" id="PF12680"/>
    </source>
</evidence>
<dbReference type="Proteomes" id="UP000006258">
    <property type="component" value="Unassembled WGS sequence"/>
</dbReference>
<dbReference type="SUPFAM" id="SSF54427">
    <property type="entry name" value="NTF2-like"/>
    <property type="match status" value="1"/>
</dbReference>
<dbReference type="HOGENOM" id="CLU_147287_0_0_10"/>
<dbReference type="Pfam" id="PF12680">
    <property type="entry name" value="SnoaL_2"/>
    <property type="match status" value="1"/>
</dbReference>
<dbReference type="eggNOG" id="COG3631">
    <property type="taxonomic scope" value="Bacteria"/>
</dbReference>
<feature type="domain" description="SnoaL-like" evidence="1">
    <location>
        <begin position="30"/>
        <end position="128"/>
    </location>
</feature>
<dbReference type="InterPro" id="IPR032710">
    <property type="entry name" value="NTF2-like_dom_sf"/>
</dbReference>
<dbReference type="EMBL" id="ACHA02000011">
    <property type="protein sequence ID" value="EFK57871.1"/>
    <property type="molecule type" value="Genomic_DNA"/>
</dbReference>
<name>D7VPM4_SPHSI</name>
<proteinExistence type="predicted"/>
<dbReference type="InterPro" id="IPR037401">
    <property type="entry name" value="SnoaL-like"/>
</dbReference>
<evidence type="ECO:0000313" key="2">
    <source>
        <dbReference type="EMBL" id="EFK57871.1"/>
    </source>
</evidence>
<dbReference type="STRING" id="525373.HMPREF0766_12944"/>
<sequence length="137" mass="15643">MPDGLILPVETDKKLYRTNSSPMSNAKQVVEQYMQGFRESDHNKVLECLTEDVIWHMPGYFHLQGKEAFDKEIENDLFTGSPSIQVFRMIEEGTVVIAEGAVQGKFKTGDLLDAVFCDVFEFEGLKIKKLISYQMNK</sequence>
<protein>
    <recommendedName>
        <fullName evidence="1">SnoaL-like domain-containing protein</fullName>
    </recommendedName>
</protein>
<evidence type="ECO:0000313" key="3">
    <source>
        <dbReference type="Proteomes" id="UP000006258"/>
    </source>
</evidence>
<gene>
    <name evidence="2" type="ORF">HMPREF0766_12944</name>
</gene>
<dbReference type="Gene3D" id="3.10.450.50">
    <property type="match status" value="1"/>
</dbReference>